<dbReference type="CDD" id="cd03507">
    <property type="entry name" value="Delta12-FADS-like"/>
    <property type="match status" value="1"/>
</dbReference>
<evidence type="ECO:0000256" key="2">
    <source>
        <dbReference type="ARBA" id="ARBA00009295"/>
    </source>
</evidence>
<dbReference type="InterPro" id="IPR012171">
    <property type="entry name" value="Fatty_acid_desaturase"/>
</dbReference>
<comment type="similarity">
    <text evidence="2">Belongs to the fatty acid desaturase type 1 family.</text>
</comment>
<comment type="caution">
    <text evidence="6">The sequence shown here is derived from an EMBL/GenBank/DDBJ whole genome shotgun (WGS) entry which is preliminary data.</text>
</comment>
<keyword evidence="7" id="KW-1185">Reference proteome</keyword>
<evidence type="ECO:0000259" key="5">
    <source>
        <dbReference type="Pfam" id="PF00487"/>
    </source>
</evidence>
<dbReference type="AlphaFoldDB" id="A0A9J5WBZ0"/>
<dbReference type="PANTHER" id="PTHR32100">
    <property type="entry name" value="OMEGA-6 FATTY ACID DESATURASE, CHLOROPLASTIC"/>
    <property type="match status" value="1"/>
</dbReference>
<dbReference type="GO" id="GO:0006629">
    <property type="term" value="P:lipid metabolic process"/>
    <property type="evidence" value="ECO:0007669"/>
    <property type="project" value="InterPro"/>
</dbReference>
<dbReference type="Proteomes" id="UP000824120">
    <property type="component" value="Chromosome 12"/>
</dbReference>
<feature type="transmembrane region" description="Helical" evidence="4">
    <location>
        <begin position="118"/>
        <end position="138"/>
    </location>
</feature>
<proteinExistence type="inferred from homology"/>
<organism evidence="6 7">
    <name type="scientific">Solanum commersonii</name>
    <name type="common">Commerson's wild potato</name>
    <name type="synonym">Commerson's nightshade</name>
    <dbReference type="NCBI Taxonomy" id="4109"/>
    <lineage>
        <taxon>Eukaryota</taxon>
        <taxon>Viridiplantae</taxon>
        <taxon>Streptophyta</taxon>
        <taxon>Embryophyta</taxon>
        <taxon>Tracheophyta</taxon>
        <taxon>Spermatophyta</taxon>
        <taxon>Magnoliopsida</taxon>
        <taxon>eudicotyledons</taxon>
        <taxon>Gunneridae</taxon>
        <taxon>Pentapetalae</taxon>
        <taxon>asterids</taxon>
        <taxon>lamiids</taxon>
        <taxon>Solanales</taxon>
        <taxon>Solanaceae</taxon>
        <taxon>Solanoideae</taxon>
        <taxon>Solaneae</taxon>
        <taxon>Solanum</taxon>
    </lineage>
</organism>
<evidence type="ECO:0000256" key="4">
    <source>
        <dbReference type="SAM" id="Phobius"/>
    </source>
</evidence>
<dbReference type="EMBL" id="JACXVP010000012">
    <property type="protein sequence ID" value="KAG5572552.1"/>
    <property type="molecule type" value="Genomic_DNA"/>
</dbReference>
<reference evidence="6 7" key="1">
    <citation type="submission" date="2020-09" db="EMBL/GenBank/DDBJ databases">
        <title>De no assembly of potato wild relative species, Solanum commersonii.</title>
        <authorList>
            <person name="Cho K."/>
        </authorList>
    </citation>
    <scope>NUCLEOTIDE SEQUENCE [LARGE SCALE GENOMIC DNA]</scope>
    <source>
        <strain evidence="6">LZ3.2</strain>
        <tissue evidence="6">Leaf</tissue>
    </source>
</reference>
<evidence type="ECO:0000256" key="1">
    <source>
        <dbReference type="ARBA" id="ARBA00004370"/>
    </source>
</evidence>
<evidence type="ECO:0000256" key="3">
    <source>
        <dbReference type="ARBA" id="ARBA00023002"/>
    </source>
</evidence>
<keyword evidence="4" id="KW-0812">Transmembrane</keyword>
<feature type="transmembrane region" description="Helical" evidence="4">
    <location>
        <begin position="177"/>
        <end position="197"/>
    </location>
</feature>
<dbReference type="Pfam" id="PF00487">
    <property type="entry name" value="FA_desaturase"/>
    <property type="match status" value="1"/>
</dbReference>
<feature type="domain" description="Fatty acid desaturase" evidence="5">
    <location>
        <begin position="86"/>
        <end position="252"/>
    </location>
</feature>
<sequence length="344" mass="40265">MGSCGNMSNPTTKTEQKKINHLQRVSFSKPPFTIGDIKKVIPPHYFQRSLIRSFSYLVQDLILVTLFYYIATTYLCFLPYPYYYLAWPIYWIIQGCVFTGIWMIGHECGHHAFSDYQLVNDVIGFIFHSVLLTPYFSWKYSHRRHHSNTSSIEHDEVYVPRLKSKLRWFSNYLNNPLGRVLALSCTLTLGWPLYLVFNASGKSYCRYASHYDPHGPIFNDRERLQIYISNVGVIASAYVLYRIVFAQGLAWFGSSTYGRQRLWCLNKVFHNITDTHVLHHLFSTIPHYHAMEATKAIKPLLGEYYQFDGTPIYEAIWRDSKECIYVEKDEGSTGKGIFWYKNKL</sequence>
<gene>
    <name evidence="6" type="ORF">H5410_062318</name>
</gene>
<dbReference type="OrthoDB" id="1461976at2759"/>
<keyword evidence="4" id="KW-0472">Membrane</keyword>
<dbReference type="GO" id="GO:0016020">
    <property type="term" value="C:membrane"/>
    <property type="evidence" value="ECO:0007669"/>
    <property type="project" value="UniProtKB-SubCell"/>
</dbReference>
<dbReference type="InterPro" id="IPR005804">
    <property type="entry name" value="FA_desaturase_dom"/>
</dbReference>
<keyword evidence="4" id="KW-1133">Transmembrane helix</keyword>
<comment type="subcellular location">
    <subcellularLocation>
        <location evidence="1">Membrane</location>
    </subcellularLocation>
</comment>
<name>A0A9J5WBZ0_SOLCO</name>
<evidence type="ECO:0000313" key="6">
    <source>
        <dbReference type="EMBL" id="KAG5572552.1"/>
    </source>
</evidence>
<feature type="transmembrane region" description="Helical" evidence="4">
    <location>
        <begin position="89"/>
        <end position="106"/>
    </location>
</feature>
<dbReference type="GO" id="GO:0016491">
    <property type="term" value="F:oxidoreductase activity"/>
    <property type="evidence" value="ECO:0007669"/>
    <property type="project" value="UniProtKB-KW"/>
</dbReference>
<evidence type="ECO:0000313" key="7">
    <source>
        <dbReference type="Proteomes" id="UP000824120"/>
    </source>
</evidence>
<protein>
    <recommendedName>
        <fullName evidence="5">Fatty acid desaturase domain-containing protein</fullName>
    </recommendedName>
</protein>
<feature type="transmembrane region" description="Helical" evidence="4">
    <location>
        <begin position="61"/>
        <end position="83"/>
    </location>
</feature>
<keyword evidence="3" id="KW-0560">Oxidoreductase</keyword>
<accession>A0A9J5WBZ0</accession>